<dbReference type="EMBL" id="JAKLJA010000003">
    <property type="protein sequence ID" value="MCG5072987.1"/>
    <property type="molecule type" value="Genomic_DNA"/>
</dbReference>
<feature type="domain" description="Ysc84 actin-binding" evidence="2">
    <location>
        <begin position="106"/>
        <end position="189"/>
    </location>
</feature>
<evidence type="ECO:0000313" key="4">
    <source>
        <dbReference type="Proteomes" id="UP001139308"/>
    </source>
</evidence>
<protein>
    <submittedName>
        <fullName evidence="3">Twin-arginine translocation pathway signal protein</fullName>
    </submittedName>
</protein>
<accession>A0A9X1RNF4</accession>
<proteinExistence type="predicted"/>
<comment type="caution">
    <text evidence="3">The sequence shown here is derived from an EMBL/GenBank/DDBJ whole genome shotgun (WGS) entry which is preliminary data.</text>
</comment>
<evidence type="ECO:0000313" key="3">
    <source>
        <dbReference type="EMBL" id="MCG5072987.1"/>
    </source>
</evidence>
<dbReference type="PROSITE" id="PS51257">
    <property type="entry name" value="PROKAR_LIPOPROTEIN"/>
    <property type="match status" value="1"/>
</dbReference>
<feature type="chain" id="PRO_5040988260" evidence="1">
    <location>
        <begin position="31"/>
        <end position="193"/>
    </location>
</feature>
<feature type="signal peptide" evidence="1">
    <location>
        <begin position="1"/>
        <end position="30"/>
    </location>
</feature>
<keyword evidence="4" id="KW-1185">Reference proteome</keyword>
<dbReference type="RefSeq" id="WP_238462725.1">
    <property type="nucleotide sequence ID" value="NZ_JAKLJA010000003.1"/>
</dbReference>
<sequence length="193" mass="19575">MSLRPLRIAALLSALLVAACSTTVSNTASPASEATARAQLEQAARAALGKLYLNSKNATELSTNAAGILVFPSVVKAGLLIGGEGGKGVLFSADGAKVLGYYSVAAVSCCLQVGAQDYSEAMILMTPEAIQGLNKADGWAVGMGPTVVVSNSGAAKDITTTTEKADVYAFIYGQSGLMAGLGVQGQKITRLVD</sequence>
<dbReference type="Proteomes" id="UP001139308">
    <property type="component" value="Unassembled WGS sequence"/>
</dbReference>
<evidence type="ECO:0000259" key="2">
    <source>
        <dbReference type="Pfam" id="PF04366"/>
    </source>
</evidence>
<dbReference type="AlphaFoldDB" id="A0A9X1RNF4"/>
<keyword evidence="1" id="KW-0732">Signal</keyword>
<name>A0A9X1RNF4_9BURK</name>
<dbReference type="Pfam" id="PF04366">
    <property type="entry name" value="Ysc84"/>
    <property type="match status" value="1"/>
</dbReference>
<evidence type="ECO:0000256" key="1">
    <source>
        <dbReference type="SAM" id="SignalP"/>
    </source>
</evidence>
<dbReference type="InterPro" id="IPR007461">
    <property type="entry name" value="Ysc84_actin-binding"/>
</dbReference>
<reference evidence="3" key="1">
    <citation type="submission" date="2022-01" db="EMBL/GenBank/DDBJ databases">
        <title>Genome sequence and assembly of Parabukholderia sp. RG36.</title>
        <authorList>
            <person name="Chhetri G."/>
        </authorList>
    </citation>
    <scope>NUCLEOTIDE SEQUENCE</scope>
    <source>
        <strain evidence="3">RG36</strain>
    </source>
</reference>
<organism evidence="3 4">
    <name type="scientific">Paraburkholderia tagetis</name>
    <dbReference type="NCBI Taxonomy" id="2913261"/>
    <lineage>
        <taxon>Bacteria</taxon>
        <taxon>Pseudomonadati</taxon>
        <taxon>Pseudomonadota</taxon>
        <taxon>Betaproteobacteria</taxon>
        <taxon>Burkholderiales</taxon>
        <taxon>Burkholderiaceae</taxon>
        <taxon>Paraburkholderia</taxon>
    </lineage>
</organism>
<gene>
    <name evidence="3" type="ORF">L5014_06340</name>
</gene>